<reference evidence="2" key="1">
    <citation type="submission" date="2021-01" db="EMBL/GenBank/DDBJ databases">
        <title>Whole genome shotgun sequence of Virgisporangium aliadipatigenens NBRC 105644.</title>
        <authorList>
            <person name="Komaki H."/>
            <person name="Tamura T."/>
        </authorList>
    </citation>
    <scope>NUCLEOTIDE SEQUENCE</scope>
    <source>
        <strain evidence="2">NBRC 105644</strain>
    </source>
</reference>
<evidence type="ECO:0000256" key="1">
    <source>
        <dbReference type="SAM" id="MobiDB-lite"/>
    </source>
</evidence>
<dbReference type="EMBL" id="BOPF01000027">
    <property type="protein sequence ID" value="GIJ49418.1"/>
    <property type="molecule type" value="Genomic_DNA"/>
</dbReference>
<gene>
    <name evidence="2" type="ORF">Val02_63040</name>
</gene>
<sequence length="67" mass="7521">MTAHITGDPAIPDPEERAARNAALFTDNIETGFWDDQGRVAPWPDDIDEWTYNIPEPRTPEPGQAPF</sequence>
<proteinExistence type="predicted"/>
<dbReference type="RefSeq" id="WP_203902893.1">
    <property type="nucleotide sequence ID" value="NZ_BOPF01000027.1"/>
</dbReference>
<comment type="caution">
    <text evidence="2">The sequence shown here is derived from an EMBL/GenBank/DDBJ whole genome shotgun (WGS) entry which is preliminary data.</text>
</comment>
<feature type="region of interest" description="Disordered" evidence="1">
    <location>
        <begin position="35"/>
        <end position="67"/>
    </location>
</feature>
<dbReference type="Proteomes" id="UP000619260">
    <property type="component" value="Unassembled WGS sequence"/>
</dbReference>
<evidence type="ECO:0000313" key="3">
    <source>
        <dbReference type="Proteomes" id="UP000619260"/>
    </source>
</evidence>
<name>A0A8J3YTE2_9ACTN</name>
<accession>A0A8J3YTE2</accession>
<organism evidence="2 3">
    <name type="scientific">Virgisporangium aliadipatigenens</name>
    <dbReference type="NCBI Taxonomy" id="741659"/>
    <lineage>
        <taxon>Bacteria</taxon>
        <taxon>Bacillati</taxon>
        <taxon>Actinomycetota</taxon>
        <taxon>Actinomycetes</taxon>
        <taxon>Micromonosporales</taxon>
        <taxon>Micromonosporaceae</taxon>
        <taxon>Virgisporangium</taxon>
    </lineage>
</organism>
<keyword evidence="3" id="KW-1185">Reference proteome</keyword>
<protein>
    <submittedName>
        <fullName evidence="2">Uncharacterized protein</fullName>
    </submittedName>
</protein>
<evidence type="ECO:0000313" key="2">
    <source>
        <dbReference type="EMBL" id="GIJ49418.1"/>
    </source>
</evidence>
<dbReference type="AlphaFoldDB" id="A0A8J3YTE2"/>